<keyword evidence="1" id="KW-1133">Transmembrane helix</keyword>
<evidence type="ECO:0000256" key="1">
    <source>
        <dbReference type="SAM" id="Phobius"/>
    </source>
</evidence>
<dbReference type="OrthoDB" id="2408529at2759"/>
<comment type="caution">
    <text evidence="2">The sequence shown here is derived from an EMBL/GenBank/DDBJ whole genome shotgun (WGS) entry which is preliminary data.</text>
</comment>
<dbReference type="AlphaFoldDB" id="A0A9N9NN07"/>
<dbReference type="EMBL" id="CAJVPY010014750">
    <property type="protein sequence ID" value="CAG8748132.1"/>
    <property type="molecule type" value="Genomic_DNA"/>
</dbReference>
<accession>A0A9N9NN07</accession>
<keyword evidence="1" id="KW-0472">Membrane</keyword>
<dbReference type="Proteomes" id="UP000789405">
    <property type="component" value="Unassembled WGS sequence"/>
</dbReference>
<protein>
    <submittedName>
        <fullName evidence="2">18100_t:CDS:1</fullName>
    </submittedName>
</protein>
<evidence type="ECO:0000313" key="3">
    <source>
        <dbReference type="Proteomes" id="UP000789405"/>
    </source>
</evidence>
<reference evidence="2" key="1">
    <citation type="submission" date="2021-06" db="EMBL/GenBank/DDBJ databases">
        <authorList>
            <person name="Kallberg Y."/>
            <person name="Tangrot J."/>
            <person name="Rosling A."/>
        </authorList>
    </citation>
    <scope>NUCLEOTIDE SEQUENCE</scope>
    <source>
        <strain evidence="2">MA453B</strain>
    </source>
</reference>
<keyword evidence="3" id="KW-1185">Reference proteome</keyword>
<proteinExistence type="predicted"/>
<feature type="transmembrane region" description="Helical" evidence="1">
    <location>
        <begin position="63"/>
        <end position="85"/>
    </location>
</feature>
<name>A0A9N9NN07_9GLOM</name>
<keyword evidence="1" id="KW-0812">Transmembrane</keyword>
<organism evidence="2 3">
    <name type="scientific">Dentiscutata erythropus</name>
    <dbReference type="NCBI Taxonomy" id="1348616"/>
    <lineage>
        <taxon>Eukaryota</taxon>
        <taxon>Fungi</taxon>
        <taxon>Fungi incertae sedis</taxon>
        <taxon>Mucoromycota</taxon>
        <taxon>Glomeromycotina</taxon>
        <taxon>Glomeromycetes</taxon>
        <taxon>Diversisporales</taxon>
        <taxon>Gigasporaceae</taxon>
        <taxon>Dentiscutata</taxon>
    </lineage>
</organism>
<sequence length="108" mass="12629">MHAHYYSFLTIHHNYNDSRKNKTVIYTIVTNGEIEDVPFTCPENYDYKSPNIRKACFVRSANLVCMWLFVGFATLWEISGCFGIVSKVEDLEYTFLEHEPEERAPLNV</sequence>
<evidence type="ECO:0000313" key="2">
    <source>
        <dbReference type="EMBL" id="CAG8748132.1"/>
    </source>
</evidence>
<gene>
    <name evidence="2" type="ORF">DERYTH_LOCUS16628</name>
</gene>